<keyword evidence="1" id="KW-0548">Nucleotidyltransferase</keyword>
<dbReference type="GO" id="GO:0003968">
    <property type="term" value="F:RNA-directed RNA polymerase activity"/>
    <property type="evidence" value="ECO:0007669"/>
    <property type="project" value="UniProtKB-KW"/>
</dbReference>
<dbReference type="GO" id="GO:0003723">
    <property type="term" value="F:RNA binding"/>
    <property type="evidence" value="ECO:0007669"/>
    <property type="project" value="UniProtKB-KW"/>
</dbReference>
<reference evidence="3 4" key="1">
    <citation type="submission" date="2015-04" db="EMBL/GenBank/DDBJ databases">
        <title>Complete genome sequence of Schizopora paradoxa KUC8140, a cosmopolitan wood degrader in East Asia.</title>
        <authorList>
            <consortium name="DOE Joint Genome Institute"/>
            <person name="Min B."/>
            <person name="Park H."/>
            <person name="Jang Y."/>
            <person name="Kim J.-J."/>
            <person name="Kim K.H."/>
            <person name="Pangilinan J."/>
            <person name="Lipzen A."/>
            <person name="Riley R."/>
            <person name="Grigoriev I.V."/>
            <person name="Spatafora J.W."/>
            <person name="Choi I.-G."/>
        </authorList>
    </citation>
    <scope>NUCLEOTIDE SEQUENCE [LARGE SCALE GENOMIC DNA]</scope>
    <source>
        <strain evidence="3 4">KUC8140</strain>
    </source>
</reference>
<dbReference type="EMBL" id="KQ085888">
    <property type="protein sequence ID" value="KLO19204.1"/>
    <property type="molecule type" value="Genomic_DNA"/>
</dbReference>
<dbReference type="FunCoup" id="A0A0H2S5G5">
    <property type="interactions" value="5"/>
</dbReference>
<evidence type="ECO:0000256" key="1">
    <source>
        <dbReference type="RuleBase" id="RU363098"/>
    </source>
</evidence>
<dbReference type="InParanoid" id="A0A0H2S5G5"/>
<gene>
    <name evidence="3" type="ORF">SCHPADRAFT_918714</name>
</gene>
<comment type="catalytic activity">
    <reaction evidence="1">
        <text>RNA(n) + a ribonucleoside 5'-triphosphate = RNA(n+1) + diphosphate</text>
        <dbReference type="Rhea" id="RHEA:21248"/>
        <dbReference type="Rhea" id="RHEA-COMP:14527"/>
        <dbReference type="Rhea" id="RHEA-COMP:17342"/>
        <dbReference type="ChEBI" id="CHEBI:33019"/>
        <dbReference type="ChEBI" id="CHEBI:61557"/>
        <dbReference type="ChEBI" id="CHEBI:140395"/>
        <dbReference type="EC" id="2.7.7.48"/>
    </reaction>
</comment>
<accession>A0A0H2S5G5</accession>
<dbReference type="EC" id="2.7.7.48" evidence="1"/>
<sequence length="1225" mass="139507">MEVVSRSIDHKADLYEVKDALAKVLHSPKFDALRPGNKVINFNVRLNLNEKIETRNTGTGHLIVPTVEIGNKLLQLVKEARWKVLVRGRPISLDRSRHGKPPQGLVETLLKLPYLDPALDREKDDKLRSLNVRFRVDEIQFGIWGVRPSPSQHTRGVFCNEWTRRYVADTLAQLWFDYDHKLLRIRLGDPARDVEAHSIVIRFSTIRNLWCGNDFGNHFLCFDLLTPAIFESECFHRSLTGVGHQDRKKYRKRIRAIDDDHARISPYAHHIRLTLYEEADLINFIRLCDVVSLKAPISADIDSEGHGFFTGKQLLRLNRALESMPWSSAFQIQALLHNGLITTIDLRFEGQLWIEIVRLCREQPLVAGKVLRAFHEELMLGRWSPFHPQNEQLHLLFMRIQSALLSTPSAQLQEARPGGAMDCYHITFTPTRMSLEGPYAIQSNRVIRQYAPFVENFIRVDFRDEDRLQYRFEFEVDGEEFVQEQVGGILKKGFSLAGRHFEFLGYSSSSLREHSMWFVHPFEHPQQGVVNASLIRRSLGDFSGDILRPAKYAARLGQAFTATNPSISIRAKERKIVRDMGFRPYQHTDGVGTISRELANLIWEKTGSEKKIMPSVVRITIETWQIRFLGFKGVVSIDDELQGRRMHLRASMQKFRVHKEDPADIEIAQEFCFPNTMYLNRQLIMILEGRGIPAEAFLALQAAKLTDVLSSSDDTAKLCKLLKAHSLGVKFGLVPMFRRLLKLGIGLEESTPSKCLDNPFFDRAINCAVDSVLRDIKYRARIPVPDSWHLVGVVDEGPAYIAQDPRYTWTNTYTLRVAQIYACIQTDLDSEPIFLHGDCLIGRSPTVHPGDVQRVWAVGRPPDDKICLFRNLKNCVVLPCVGKRSLASYLGGGDVDGDMFQIIQHTPLFPSDHQDPAEYPPVDTMKIKEEALINPETGERDEERIIDHVCDFIVDYINSDILGLLSDKHLIRAGFEQDGIFDHGCLLLAKLCSQAVDYPKNGIPVKPKAAPPPLIRYRPDWKEGEVENARPTDFYESDRAIGKLFRAVNLVRRQETPRVLRPSSPLIRNPIYIALMPLVSQMIGKESAHGPHTEDVPALFKYYVGELRYICLTHTLTDHSGVQLSEAEVVVGTISANCSGPQRRWRQERIYRMGYHVGNLIQEIRGKLSTSVGETEGIIDLEKAWVAWIWTMSELETALDTFGLHSFGIICLNAVLDRVDPILSP</sequence>
<keyword evidence="1" id="KW-0808">Transferase</keyword>
<organism evidence="3 4">
    <name type="scientific">Schizopora paradoxa</name>
    <dbReference type="NCBI Taxonomy" id="27342"/>
    <lineage>
        <taxon>Eukaryota</taxon>
        <taxon>Fungi</taxon>
        <taxon>Dikarya</taxon>
        <taxon>Basidiomycota</taxon>
        <taxon>Agaricomycotina</taxon>
        <taxon>Agaricomycetes</taxon>
        <taxon>Hymenochaetales</taxon>
        <taxon>Schizoporaceae</taxon>
        <taxon>Schizopora</taxon>
    </lineage>
</organism>
<keyword evidence="1" id="KW-0694">RNA-binding</keyword>
<dbReference type="InterPro" id="IPR057596">
    <property type="entry name" value="RDRP_core"/>
</dbReference>
<dbReference type="GO" id="GO:0031380">
    <property type="term" value="C:nuclear RNA-directed RNA polymerase complex"/>
    <property type="evidence" value="ECO:0007669"/>
    <property type="project" value="TreeGrafter"/>
</dbReference>
<keyword evidence="4" id="KW-1185">Reference proteome</keyword>
<evidence type="ECO:0000313" key="4">
    <source>
        <dbReference type="Proteomes" id="UP000053477"/>
    </source>
</evidence>
<keyword evidence="1" id="KW-0696">RNA-directed RNA polymerase</keyword>
<dbReference type="InterPro" id="IPR007855">
    <property type="entry name" value="RDRP"/>
</dbReference>
<dbReference type="PANTHER" id="PTHR23079:SF55">
    <property type="entry name" value="RNA-DIRECTED RNA POLYMERASE"/>
    <property type="match status" value="1"/>
</dbReference>
<name>A0A0H2S5G5_9AGAM</name>
<dbReference type="OrthoDB" id="6513042at2759"/>
<comment type="similarity">
    <text evidence="1">Belongs to the RdRP family.</text>
</comment>
<proteinExistence type="inferred from homology"/>
<evidence type="ECO:0000313" key="3">
    <source>
        <dbReference type="EMBL" id="KLO19204.1"/>
    </source>
</evidence>
<dbReference type="AlphaFoldDB" id="A0A0H2S5G5"/>
<dbReference type="Pfam" id="PF05183">
    <property type="entry name" value="RdRP"/>
    <property type="match status" value="1"/>
</dbReference>
<dbReference type="PANTHER" id="PTHR23079">
    <property type="entry name" value="RNA-DEPENDENT RNA POLYMERASE"/>
    <property type="match status" value="1"/>
</dbReference>
<feature type="domain" description="RDRP core" evidence="2">
    <location>
        <begin position="428"/>
        <end position="1048"/>
    </location>
</feature>
<evidence type="ECO:0000259" key="2">
    <source>
        <dbReference type="Pfam" id="PF05183"/>
    </source>
</evidence>
<dbReference type="STRING" id="27342.A0A0H2S5G5"/>
<dbReference type="Proteomes" id="UP000053477">
    <property type="component" value="Unassembled WGS sequence"/>
</dbReference>
<dbReference type="GO" id="GO:0030422">
    <property type="term" value="P:siRNA processing"/>
    <property type="evidence" value="ECO:0007669"/>
    <property type="project" value="TreeGrafter"/>
</dbReference>
<protein>
    <recommendedName>
        <fullName evidence="1">RNA-dependent RNA polymerase</fullName>
        <ecNumber evidence="1">2.7.7.48</ecNumber>
    </recommendedName>
</protein>